<keyword evidence="7" id="KW-1185">Reference proteome</keyword>
<name>A0ABU9LJL1_9BACL</name>
<proteinExistence type="predicted"/>
<evidence type="ECO:0000313" key="6">
    <source>
        <dbReference type="EMBL" id="MEL5988215.1"/>
    </source>
</evidence>
<dbReference type="SUPFAM" id="SSF55781">
    <property type="entry name" value="GAF domain-like"/>
    <property type="match status" value="1"/>
</dbReference>
<dbReference type="PANTHER" id="PTHR30136:SF24">
    <property type="entry name" value="HTH-TYPE TRANSCRIPTIONAL REPRESSOR ALLR"/>
    <property type="match status" value="1"/>
</dbReference>
<keyword evidence="3" id="KW-0804">Transcription</keyword>
<evidence type="ECO:0000256" key="2">
    <source>
        <dbReference type="ARBA" id="ARBA00023125"/>
    </source>
</evidence>
<dbReference type="InterPro" id="IPR036388">
    <property type="entry name" value="WH-like_DNA-bd_sf"/>
</dbReference>
<evidence type="ECO:0000256" key="3">
    <source>
        <dbReference type="ARBA" id="ARBA00023163"/>
    </source>
</evidence>
<accession>A0ABU9LJL1</accession>
<reference evidence="6 7" key="1">
    <citation type="submission" date="2024-04" db="EMBL/GenBank/DDBJ databases">
        <authorList>
            <person name="Wu Y.S."/>
            <person name="Zhang L."/>
        </authorList>
    </citation>
    <scope>NUCLEOTIDE SEQUENCE [LARGE SCALE GENOMIC DNA]</scope>
    <source>
        <strain evidence="6 7">KG-01</strain>
    </source>
</reference>
<keyword evidence="1" id="KW-0805">Transcription regulation</keyword>
<protein>
    <submittedName>
        <fullName evidence="6">Helix-turn-helix domain-containing protein</fullName>
    </submittedName>
</protein>
<dbReference type="PROSITE" id="PS51077">
    <property type="entry name" value="HTH_ICLR"/>
    <property type="match status" value="1"/>
</dbReference>
<dbReference type="PROSITE" id="PS51078">
    <property type="entry name" value="ICLR_ED"/>
    <property type="match status" value="1"/>
</dbReference>
<dbReference type="InterPro" id="IPR036390">
    <property type="entry name" value="WH_DNA-bd_sf"/>
</dbReference>
<evidence type="ECO:0000256" key="1">
    <source>
        <dbReference type="ARBA" id="ARBA00023015"/>
    </source>
</evidence>
<comment type="caution">
    <text evidence="6">The sequence shown here is derived from an EMBL/GenBank/DDBJ whole genome shotgun (WGS) entry which is preliminary data.</text>
</comment>
<dbReference type="SMART" id="SM00346">
    <property type="entry name" value="HTH_ICLR"/>
    <property type="match status" value="1"/>
</dbReference>
<dbReference type="Gene3D" id="3.30.450.40">
    <property type="match status" value="1"/>
</dbReference>
<dbReference type="InterPro" id="IPR029016">
    <property type="entry name" value="GAF-like_dom_sf"/>
</dbReference>
<evidence type="ECO:0000259" key="4">
    <source>
        <dbReference type="PROSITE" id="PS51077"/>
    </source>
</evidence>
<dbReference type="Proteomes" id="UP001398420">
    <property type="component" value="Unassembled WGS sequence"/>
</dbReference>
<dbReference type="SUPFAM" id="SSF46785">
    <property type="entry name" value="Winged helix' DNA-binding domain"/>
    <property type="match status" value="1"/>
</dbReference>
<sequence>MQAIDRMMMITKAISEHNQTGVTISQLTEHTELALATLHRILHSLVEHRLIQFDATTKRYTLGDAWMQYGLQVYDQFDYVSKIRPILDDLAELTQESVYMHKPMEDESMIVERLDSPNSRIHIVDRLGLRTAMPEGAANHIILAHRIILEKKENVFNVDTSFLQKIIVDGFVLMDDAQKETVSFATPIVTKNQELLHVISLSVLAFSLTEERTEWLTKQLLETRKLVEETLYFM</sequence>
<dbReference type="PANTHER" id="PTHR30136">
    <property type="entry name" value="HELIX-TURN-HELIX TRANSCRIPTIONAL REGULATOR, ICLR FAMILY"/>
    <property type="match status" value="1"/>
</dbReference>
<feature type="domain" description="IclR-ED" evidence="5">
    <location>
        <begin position="65"/>
        <end position="233"/>
    </location>
</feature>
<dbReference type="EMBL" id="JBCEWA010000004">
    <property type="protein sequence ID" value="MEL5988215.1"/>
    <property type="molecule type" value="Genomic_DNA"/>
</dbReference>
<evidence type="ECO:0000259" key="5">
    <source>
        <dbReference type="PROSITE" id="PS51078"/>
    </source>
</evidence>
<organism evidence="6 7">
    <name type="scientific">Kurthia gibsonii</name>
    <dbReference type="NCBI Taxonomy" id="33946"/>
    <lineage>
        <taxon>Bacteria</taxon>
        <taxon>Bacillati</taxon>
        <taxon>Bacillota</taxon>
        <taxon>Bacilli</taxon>
        <taxon>Bacillales</taxon>
        <taxon>Caryophanaceae</taxon>
        <taxon>Kurthia</taxon>
    </lineage>
</organism>
<dbReference type="InterPro" id="IPR050707">
    <property type="entry name" value="HTH_MetabolicPath_Reg"/>
</dbReference>
<feature type="domain" description="HTH iclR-type" evidence="4">
    <location>
        <begin position="1"/>
        <end position="64"/>
    </location>
</feature>
<dbReference type="RefSeq" id="WP_068453875.1">
    <property type="nucleotide sequence ID" value="NZ_CP147847.1"/>
</dbReference>
<gene>
    <name evidence="6" type="ORF">AAF454_07275</name>
</gene>
<dbReference type="InterPro" id="IPR014757">
    <property type="entry name" value="Tscrpt_reg_IclR_C"/>
</dbReference>
<dbReference type="Gene3D" id="1.10.10.10">
    <property type="entry name" value="Winged helix-like DNA-binding domain superfamily/Winged helix DNA-binding domain"/>
    <property type="match status" value="1"/>
</dbReference>
<evidence type="ECO:0000313" key="7">
    <source>
        <dbReference type="Proteomes" id="UP001398420"/>
    </source>
</evidence>
<keyword evidence="2" id="KW-0238">DNA-binding</keyword>
<dbReference type="InterPro" id="IPR005471">
    <property type="entry name" value="Tscrpt_reg_IclR_N"/>
</dbReference>
<dbReference type="Pfam" id="PF09339">
    <property type="entry name" value="HTH_IclR"/>
    <property type="match status" value="1"/>
</dbReference>